<evidence type="ECO:0000256" key="1">
    <source>
        <dbReference type="ARBA" id="ARBA00005889"/>
    </source>
</evidence>
<dbReference type="RefSeq" id="XP_020090556.1">
    <property type="nucleotide sequence ID" value="XM_020234967.1"/>
</dbReference>
<sequence length="786" mass="91213">MVQFSRVSPANALSDERSKTPFPPPLYFAPSPNPNSPSSYPIQNNRDLIRSSMNWSFGAAVTQEPVAEIGQQPDISSPQMTAEEGDSATPKVGMKFKNAEEAFSFYHDYAISTGFGVKCQYSKYDKEGRCRCIVISCNRDGIVKYKTESHSSELTKKTNCMAKIHLGYRDDGFLHVKQLIVEHNHPLFPGKVRDFRTKRRKKRYLYDNDKAEMPARNSWVGKRGREEKRCKLINDKGDGEVVHRFFVRMQAKDSYFFHLMDWDDEGVLRNVFWADGRSRMAYQYFGDVILIDTTCLIDKYDVPLVSFVGVNHHGQHVLLGCCLLSDETADGYIWLFKTWLACMFGRPPTAIITDQCKAMQEAVEKVFPKARHRHCLWHIMKRVSENLQGISEAEEIKISLKKIICESLRAAEFEEEWKKMVEKYGLENNEWLKSLFDERHCWATVFVKEKFWAGMSVTLVSESMKSFFAEYVHNKFTVRQFLRKYETIVQKMHKKEVQADIESLHKTPQLITQLYMEEQLGKVYTTDMFKVFQAEVRALIYCISSVVEVNGPIRTFHVKERVRAKGSKSMKSKIYEVTFDENELELRCICCLFEYRGVLCRHALSVICFENIVEIPSKYVLERWRKDYKRMLALSCFPDDVMVDGQLERHESFYRCCLKLSEIGLMSDEKYEFGIKVVNEAMQKLLAEDSSFETVQHKNLSCNVAQTSSLVTFTLNNDAYTGNGDDRTANFAHVGQAVNHSHYEFFQERAQTVQQLAGFRSETEWRLQQFFQEAQTPETTPAPRPW</sequence>
<evidence type="ECO:0000256" key="5">
    <source>
        <dbReference type="PROSITE-ProRule" id="PRU00325"/>
    </source>
</evidence>
<evidence type="ECO:0000313" key="9">
    <source>
        <dbReference type="Proteomes" id="UP000515123"/>
    </source>
</evidence>
<keyword evidence="6" id="KW-0539">Nucleus</keyword>
<comment type="subcellular location">
    <subcellularLocation>
        <location evidence="6">Nucleus</location>
    </subcellularLocation>
</comment>
<protein>
    <recommendedName>
        <fullName evidence="6">Protein FAR1-RELATED SEQUENCE</fullName>
    </recommendedName>
</protein>
<evidence type="ECO:0000313" key="12">
    <source>
        <dbReference type="RefSeq" id="XP_020090557.1"/>
    </source>
</evidence>
<dbReference type="Proteomes" id="UP000515123">
    <property type="component" value="Linkage group 6"/>
</dbReference>
<evidence type="ECO:0000259" key="8">
    <source>
        <dbReference type="PROSITE" id="PS50966"/>
    </source>
</evidence>
<evidence type="ECO:0000256" key="4">
    <source>
        <dbReference type="ARBA" id="ARBA00022833"/>
    </source>
</evidence>
<dbReference type="RefSeq" id="XP_020090555.1">
    <property type="nucleotide sequence ID" value="XM_020234966.1"/>
</dbReference>
<keyword evidence="3 5" id="KW-0863">Zinc-finger</keyword>
<feature type="region of interest" description="Disordered" evidence="7">
    <location>
        <begin position="1"/>
        <end position="44"/>
    </location>
</feature>
<name>A0A6P5F347_ANACO</name>
<evidence type="ECO:0000256" key="2">
    <source>
        <dbReference type="ARBA" id="ARBA00022723"/>
    </source>
</evidence>
<gene>
    <name evidence="10 11 12" type="primary">LOC109711758</name>
</gene>
<keyword evidence="2 6" id="KW-0479">Metal-binding</keyword>
<dbReference type="GeneID" id="109711758"/>
<feature type="compositionally biased region" description="Pro residues" evidence="7">
    <location>
        <begin position="21"/>
        <end position="35"/>
    </location>
</feature>
<dbReference type="InterPro" id="IPR006564">
    <property type="entry name" value="Znf_PMZ"/>
</dbReference>
<reference evidence="10 11" key="2">
    <citation type="submission" date="2025-04" db="UniProtKB">
        <authorList>
            <consortium name="RefSeq"/>
        </authorList>
    </citation>
    <scope>IDENTIFICATION</scope>
    <source>
        <tissue evidence="10 11">Leaf</tissue>
    </source>
</reference>
<evidence type="ECO:0000313" key="11">
    <source>
        <dbReference type="RefSeq" id="XP_020090556.1"/>
    </source>
</evidence>
<reference evidence="9" key="1">
    <citation type="journal article" date="2015" name="Nat. Genet.">
        <title>The pineapple genome and the evolution of CAM photosynthesis.</title>
        <authorList>
            <person name="Ming R."/>
            <person name="VanBuren R."/>
            <person name="Wai C.M."/>
            <person name="Tang H."/>
            <person name="Schatz M.C."/>
            <person name="Bowers J.E."/>
            <person name="Lyons E."/>
            <person name="Wang M.L."/>
            <person name="Chen J."/>
            <person name="Biggers E."/>
            <person name="Zhang J."/>
            <person name="Huang L."/>
            <person name="Zhang L."/>
            <person name="Miao W."/>
            <person name="Zhang J."/>
            <person name="Ye Z."/>
            <person name="Miao C."/>
            <person name="Lin Z."/>
            <person name="Wang H."/>
            <person name="Zhou H."/>
            <person name="Yim W.C."/>
            <person name="Priest H.D."/>
            <person name="Zheng C."/>
            <person name="Woodhouse M."/>
            <person name="Edger P.P."/>
            <person name="Guyot R."/>
            <person name="Guo H.B."/>
            <person name="Guo H."/>
            <person name="Zheng G."/>
            <person name="Singh R."/>
            <person name="Sharma A."/>
            <person name="Min X."/>
            <person name="Zheng Y."/>
            <person name="Lee H."/>
            <person name="Gurtowski J."/>
            <person name="Sedlazeck F.J."/>
            <person name="Harkess A."/>
            <person name="McKain M.R."/>
            <person name="Liao Z."/>
            <person name="Fang J."/>
            <person name="Liu J."/>
            <person name="Zhang X."/>
            <person name="Zhang Q."/>
            <person name="Hu W."/>
            <person name="Qin Y."/>
            <person name="Wang K."/>
            <person name="Chen L.Y."/>
            <person name="Shirley N."/>
            <person name="Lin Y.R."/>
            <person name="Liu L.Y."/>
            <person name="Hernandez A.G."/>
            <person name="Wright C.L."/>
            <person name="Bulone V."/>
            <person name="Tuskan G.A."/>
            <person name="Heath K."/>
            <person name="Zee F."/>
            <person name="Moore P.H."/>
            <person name="Sunkar R."/>
            <person name="Leebens-Mack J.H."/>
            <person name="Mockler T."/>
            <person name="Bennetzen J.L."/>
            <person name="Freeling M."/>
            <person name="Sankoff D."/>
            <person name="Paterson A.H."/>
            <person name="Zhu X."/>
            <person name="Yang X."/>
            <person name="Smith J.A."/>
            <person name="Cushman J.C."/>
            <person name="Paull R.E."/>
            <person name="Yu Q."/>
        </authorList>
    </citation>
    <scope>NUCLEOTIDE SEQUENCE [LARGE SCALE GENOMIC DNA]</scope>
    <source>
        <strain evidence="9">cv. F153</strain>
    </source>
</reference>
<accession>A0A6P5F347</accession>
<dbReference type="PANTHER" id="PTHR31669:SF297">
    <property type="entry name" value="PROTEIN FAR1-RELATED SEQUENCE"/>
    <property type="match status" value="1"/>
</dbReference>
<comment type="function">
    <text evidence="6">Putative transcription activator involved in regulating light control of development.</text>
</comment>
<evidence type="ECO:0000313" key="10">
    <source>
        <dbReference type="RefSeq" id="XP_020090555.1"/>
    </source>
</evidence>
<evidence type="ECO:0000256" key="6">
    <source>
        <dbReference type="RuleBase" id="RU367018"/>
    </source>
</evidence>
<evidence type="ECO:0000256" key="3">
    <source>
        <dbReference type="ARBA" id="ARBA00022771"/>
    </source>
</evidence>
<dbReference type="AlphaFoldDB" id="A0A6P5F347"/>
<dbReference type="RefSeq" id="XP_020090557.1">
    <property type="nucleotide sequence ID" value="XM_020234968.1"/>
</dbReference>
<proteinExistence type="inferred from homology"/>
<dbReference type="PROSITE" id="PS50966">
    <property type="entry name" value="ZF_SWIM"/>
    <property type="match status" value="1"/>
</dbReference>
<feature type="domain" description="SWIM-type" evidence="8">
    <location>
        <begin position="575"/>
        <end position="611"/>
    </location>
</feature>
<dbReference type="InterPro" id="IPR007527">
    <property type="entry name" value="Znf_SWIM"/>
</dbReference>
<evidence type="ECO:0000256" key="7">
    <source>
        <dbReference type="SAM" id="MobiDB-lite"/>
    </source>
</evidence>
<dbReference type="SMART" id="SM00575">
    <property type="entry name" value="ZnF_PMZ"/>
    <property type="match status" value="1"/>
</dbReference>
<dbReference type="GO" id="GO:0008270">
    <property type="term" value="F:zinc ion binding"/>
    <property type="evidence" value="ECO:0007669"/>
    <property type="project" value="UniProtKB-UniRule"/>
</dbReference>
<dbReference type="GO" id="GO:0005634">
    <property type="term" value="C:nucleus"/>
    <property type="evidence" value="ECO:0007669"/>
    <property type="project" value="UniProtKB-SubCell"/>
</dbReference>
<dbReference type="InterPro" id="IPR004330">
    <property type="entry name" value="FAR1_DNA_bnd_dom"/>
</dbReference>
<comment type="similarity">
    <text evidence="1 6">Belongs to the FHY3/FAR1 family.</text>
</comment>
<organism evidence="11">
    <name type="scientific">Ananas comosus</name>
    <name type="common">Pineapple</name>
    <name type="synonym">Ananas ananas</name>
    <dbReference type="NCBI Taxonomy" id="4615"/>
    <lineage>
        <taxon>Eukaryota</taxon>
        <taxon>Viridiplantae</taxon>
        <taxon>Streptophyta</taxon>
        <taxon>Embryophyta</taxon>
        <taxon>Tracheophyta</taxon>
        <taxon>Spermatophyta</taxon>
        <taxon>Magnoliopsida</taxon>
        <taxon>Liliopsida</taxon>
        <taxon>Poales</taxon>
        <taxon>Bromeliaceae</taxon>
        <taxon>Bromelioideae</taxon>
        <taxon>Ananas</taxon>
    </lineage>
</organism>
<keyword evidence="4 6" id="KW-0862">Zinc</keyword>
<dbReference type="GO" id="GO:0006355">
    <property type="term" value="P:regulation of DNA-templated transcription"/>
    <property type="evidence" value="ECO:0007669"/>
    <property type="project" value="UniProtKB-UniRule"/>
</dbReference>
<dbReference type="InterPro" id="IPR031052">
    <property type="entry name" value="FHY3/FAR1"/>
</dbReference>
<dbReference type="Pfam" id="PF04434">
    <property type="entry name" value="SWIM"/>
    <property type="match status" value="1"/>
</dbReference>
<keyword evidence="9" id="KW-1185">Reference proteome</keyword>
<dbReference type="Pfam" id="PF03101">
    <property type="entry name" value="FAR1"/>
    <property type="match status" value="1"/>
</dbReference>
<dbReference type="InterPro" id="IPR018289">
    <property type="entry name" value="MULE_transposase_dom"/>
</dbReference>
<dbReference type="OrthoDB" id="637956at2759"/>
<dbReference type="PANTHER" id="PTHR31669">
    <property type="entry name" value="PROTEIN FAR1-RELATED SEQUENCE 10-RELATED"/>
    <property type="match status" value="1"/>
</dbReference>
<dbReference type="Pfam" id="PF10551">
    <property type="entry name" value="MULE"/>
    <property type="match status" value="1"/>
</dbReference>